<evidence type="ECO:0000313" key="3">
    <source>
        <dbReference type="Proteomes" id="UP000031637"/>
    </source>
</evidence>
<sequence>MTINHPLATDYATEQPPARMVAGALAHLATHMSTGCPRAAMLAAMLLERVATDPDADSHLRSHARELVEILERDPQTSATASSPMQERQAASRQYPLT</sequence>
<dbReference type="KEGG" id="shd:SUTH_00863"/>
<proteinExistence type="predicted"/>
<dbReference type="OrthoDB" id="9981838at2"/>
<feature type="compositionally biased region" description="Polar residues" evidence="1">
    <location>
        <begin position="76"/>
        <end position="98"/>
    </location>
</feature>
<dbReference type="HOGENOM" id="CLU_2332592_0_0_4"/>
<dbReference type="AlphaFoldDB" id="W0SD29"/>
<feature type="region of interest" description="Disordered" evidence="1">
    <location>
        <begin position="72"/>
        <end position="98"/>
    </location>
</feature>
<dbReference type="Proteomes" id="UP000031637">
    <property type="component" value="Chromosome"/>
</dbReference>
<gene>
    <name evidence="2" type="ORF">SUTH_00863</name>
</gene>
<evidence type="ECO:0000313" key="2">
    <source>
        <dbReference type="EMBL" id="BAO28670.1"/>
    </source>
</evidence>
<dbReference type="STRING" id="1223802.SUTH_00863"/>
<name>W0SD29_9PROT</name>
<keyword evidence="3" id="KW-1185">Reference proteome</keyword>
<dbReference type="RefSeq" id="WP_041097360.1">
    <property type="nucleotide sequence ID" value="NZ_AP012547.1"/>
</dbReference>
<evidence type="ECO:0000256" key="1">
    <source>
        <dbReference type="SAM" id="MobiDB-lite"/>
    </source>
</evidence>
<dbReference type="EMBL" id="AP012547">
    <property type="protein sequence ID" value="BAO28670.1"/>
    <property type="molecule type" value="Genomic_DNA"/>
</dbReference>
<organism evidence="2 3">
    <name type="scientific">Sulfuritalea hydrogenivorans sk43H</name>
    <dbReference type="NCBI Taxonomy" id="1223802"/>
    <lineage>
        <taxon>Bacteria</taxon>
        <taxon>Pseudomonadati</taxon>
        <taxon>Pseudomonadota</taxon>
        <taxon>Betaproteobacteria</taxon>
        <taxon>Nitrosomonadales</taxon>
        <taxon>Sterolibacteriaceae</taxon>
        <taxon>Sulfuritalea</taxon>
    </lineage>
</organism>
<protein>
    <submittedName>
        <fullName evidence="2">Uncharacterized protein</fullName>
    </submittedName>
</protein>
<accession>W0SD29</accession>
<reference evidence="2 3" key="1">
    <citation type="journal article" date="2014" name="Syst. Appl. Microbiol.">
        <title>Complete genomes of freshwater sulfur oxidizers Sulfuricella denitrificans skB26 and Sulfuritalea hydrogenivorans sk43H: genetic insights into the sulfur oxidation pathway of betaproteobacteria.</title>
        <authorList>
            <person name="Watanabe T."/>
            <person name="Kojima H."/>
            <person name="Fukui M."/>
        </authorList>
    </citation>
    <scope>NUCLEOTIDE SEQUENCE [LARGE SCALE GENOMIC DNA]</scope>
    <source>
        <strain evidence="2">DSM22779</strain>
    </source>
</reference>